<dbReference type="EMBL" id="GBXM01078937">
    <property type="protein sequence ID" value="JAH29640.1"/>
    <property type="molecule type" value="Transcribed_RNA"/>
</dbReference>
<dbReference type="AlphaFoldDB" id="A0A0E9RMF4"/>
<protein>
    <submittedName>
        <fullName evidence="1">Uncharacterized protein</fullName>
    </submittedName>
</protein>
<proteinExistence type="predicted"/>
<reference evidence="1" key="2">
    <citation type="journal article" date="2015" name="Fish Shellfish Immunol.">
        <title>Early steps in the European eel (Anguilla anguilla)-Vibrio vulnificus interaction in the gills: Role of the RtxA13 toxin.</title>
        <authorList>
            <person name="Callol A."/>
            <person name="Pajuelo D."/>
            <person name="Ebbesson L."/>
            <person name="Teles M."/>
            <person name="MacKenzie S."/>
            <person name="Amaro C."/>
        </authorList>
    </citation>
    <scope>NUCLEOTIDE SEQUENCE</scope>
</reference>
<organism evidence="1">
    <name type="scientific">Anguilla anguilla</name>
    <name type="common">European freshwater eel</name>
    <name type="synonym">Muraena anguilla</name>
    <dbReference type="NCBI Taxonomy" id="7936"/>
    <lineage>
        <taxon>Eukaryota</taxon>
        <taxon>Metazoa</taxon>
        <taxon>Chordata</taxon>
        <taxon>Craniata</taxon>
        <taxon>Vertebrata</taxon>
        <taxon>Euteleostomi</taxon>
        <taxon>Actinopterygii</taxon>
        <taxon>Neopterygii</taxon>
        <taxon>Teleostei</taxon>
        <taxon>Anguilliformes</taxon>
        <taxon>Anguillidae</taxon>
        <taxon>Anguilla</taxon>
    </lineage>
</organism>
<evidence type="ECO:0000313" key="1">
    <source>
        <dbReference type="EMBL" id="JAH29640.1"/>
    </source>
</evidence>
<sequence length="38" mass="4430">MDCLHYSWLMYTDMESTERLGERGALCGYTDLSNCLHN</sequence>
<reference evidence="1" key="1">
    <citation type="submission" date="2014-11" db="EMBL/GenBank/DDBJ databases">
        <authorList>
            <person name="Amaro Gonzalez C."/>
        </authorList>
    </citation>
    <scope>NUCLEOTIDE SEQUENCE</scope>
</reference>
<accession>A0A0E9RMF4</accession>
<name>A0A0E9RMF4_ANGAN</name>